<organism evidence="2 3">
    <name type="scientific">Candidatus Aveggerthella stercoripullorum</name>
    <dbReference type="NCBI Taxonomy" id="2840688"/>
    <lineage>
        <taxon>Bacteria</taxon>
        <taxon>Bacillati</taxon>
        <taxon>Actinomycetota</taxon>
        <taxon>Coriobacteriia</taxon>
        <taxon>Eggerthellales</taxon>
        <taxon>Eggerthellaceae</taxon>
        <taxon>Eggerthellaceae incertae sedis</taxon>
        <taxon>Candidatus Aveggerthella</taxon>
    </lineage>
</organism>
<evidence type="ECO:0000313" key="2">
    <source>
        <dbReference type="EMBL" id="HIR01545.1"/>
    </source>
</evidence>
<dbReference type="GO" id="GO:0005886">
    <property type="term" value="C:plasma membrane"/>
    <property type="evidence" value="ECO:0007669"/>
    <property type="project" value="TreeGrafter"/>
</dbReference>
<feature type="transmembrane region" description="Helical" evidence="1">
    <location>
        <begin position="286"/>
        <end position="307"/>
    </location>
</feature>
<dbReference type="InterPro" id="IPR005642">
    <property type="entry name" value="LysO"/>
</dbReference>
<accession>A0A9D0ZZP2</accession>
<evidence type="ECO:0000256" key="1">
    <source>
        <dbReference type="SAM" id="Phobius"/>
    </source>
</evidence>
<gene>
    <name evidence="2" type="ORF">IAA69_04705</name>
</gene>
<feature type="transmembrane region" description="Helical" evidence="1">
    <location>
        <begin position="146"/>
        <end position="165"/>
    </location>
</feature>
<reference evidence="2" key="1">
    <citation type="submission" date="2020-10" db="EMBL/GenBank/DDBJ databases">
        <authorList>
            <person name="Gilroy R."/>
        </authorList>
    </citation>
    <scope>NUCLEOTIDE SEQUENCE</scope>
    <source>
        <strain evidence="2">ChiGjej1B1-2707</strain>
    </source>
</reference>
<keyword evidence="1" id="KW-0812">Transmembrane</keyword>
<feature type="transmembrane region" description="Helical" evidence="1">
    <location>
        <begin position="113"/>
        <end position="134"/>
    </location>
</feature>
<dbReference type="PANTHER" id="PTHR35804:SF1">
    <property type="entry name" value="LYSINE EXPORTER LYSO"/>
    <property type="match status" value="1"/>
</dbReference>
<dbReference type="Pfam" id="PF03956">
    <property type="entry name" value="Lys_export"/>
    <property type="match status" value="1"/>
</dbReference>
<reference evidence="2" key="2">
    <citation type="journal article" date="2021" name="PeerJ">
        <title>Extensive microbial diversity within the chicken gut microbiome revealed by metagenomics and culture.</title>
        <authorList>
            <person name="Gilroy R."/>
            <person name="Ravi A."/>
            <person name="Getino M."/>
            <person name="Pursley I."/>
            <person name="Horton D.L."/>
            <person name="Alikhan N.F."/>
            <person name="Baker D."/>
            <person name="Gharbi K."/>
            <person name="Hall N."/>
            <person name="Watson M."/>
            <person name="Adriaenssens E.M."/>
            <person name="Foster-Nyarko E."/>
            <person name="Jarju S."/>
            <person name="Secka A."/>
            <person name="Antonio M."/>
            <person name="Oren A."/>
            <person name="Chaudhuri R.R."/>
            <person name="La Ragione R."/>
            <person name="Hildebrand F."/>
            <person name="Pallen M.J."/>
        </authorList>
    </citation>
    <scope>NUCLEOTIDE SEQUENCE</scope>
    <source>
        <strain evidence="2">ChiGjej1B1-2707</strain>
    </source>
</reference>
<evidence type="ECO:0000313" key="3">
    <source>
        <dbReference type="Proteomes" id="UP000824261"/>
    </source>
</evidence>
<dbReference type="AlphaFoldDB" id="A0A9D0ZZP2"/>
<proteinExistence type="predicted"/>
<feature type="transmembrane region" description="Helical" evidence="1">
    <location>
        <begin position="177"/>
        <end position="196"/>
    </location>
</feature>
<sequence>MEIIVAMVLGGLVGAFVLPERILRLNSLLQLISTTLLIFSMGVMLGSRDQFLAELASVGFASIMFCLLPTAFSTAAVYALTRLLMREHLESAKREKNERDADSAGSQASERTLIACAVGALLFGACYGLSPILLAPIEWLAASSDWILIALVFFVGISVGASKGIVEKVKRYHVKALVIPLGIVVGSLAGGLAASALCGMNPAVGCAVASGLGWYSLSGVVLTDLVNAQVGSITFLSNLLRELVSFFSIPWIARHLNFLTCIAPAGATSEDTTLPMLIKCTNEETVVLAVVNGVVCSALVPVLISLLQPLF</sequence>
<comment type="caution">
    <text evidence="2">The sequence shown here is derived from an EMBL/GenBank/DDBJ whole genome shotgun (WGS) entry which is preliminary data.</text>
</comment>
<keyword evidence="1" id="KW-1133">Transmembrane helix</keyword>
<feature type="transmembrane region" description="Helical" evidence="1">
    <location>
        <begin position="202"/>
        <end position="222"/>
    </location>
</feature>
<name>A0A9D0ZZP2_9ACTN</name>
<dbReference type="Proteomes" id="UP000824261">
    <property type="component" value="Unassembled WGS sequence"/>
</dbReference>
<dbReference type="PANTHER" id="PTHR35804">
    <property type="entry name" value="LYSINE EXPORTER LYSO"/>
    <property type="match status" value="1"/>
</dbReference>
<feature type="transmembrane region" description="Helical" evidence="1">
    <location>
        <begin position="58"/>
        <end position="80"/>
    </location>
</feature>
<feature type="transmembrane region" description="Helical" evidence="1">
    <location>
        <begin position="28"/>
        <end position="46"/>
    </location>
</feature>
<dbReference type="GO" id="GO:0015661">
    <property type="term" value="F:L-lysine efflux transmembrane transporter activity"/>
    <property type="evidence" value="ECO:0007669"/>
    <property type="project" value="InterPro"/>
</dbReference>
<keyword evidence="1" id="KW-0472">Membrane</keyword>
<protein>
    <submittedName>
        <fullName evidence="2">LysO family transporter</fullName>
    </submittedName>
</protein>
<dbReference type="EMBL" id="DVGB01000057">
    <property type="protein sequence ID" value="HIR01545.1"/>
    <property type="molecule type" value="Genomic_DNA"/>
</dbReference>